<sequence length="242" mass="25928">MKFVLIPIIFALFVCGALAGCFSSNNGKPKKASSVPAISPNSNLSDSAGPRSSTSSKNPKRIILNTEFLAQFGMDAMSLFDEMSMNKAESGGIDSLWQKQNRLKLKHLFSATASQTLDAYNKPNPQHAFGTFGRSKSVTDASTSSNSYKSCKTSLNSSYKSSCNSSSINKSKSFNSAASSRRSFSNGGLNNSNGTFGSSRNASTSGYNTFFDPQSSTSYNNSSSKSVKSDGLRRSTSRSRKF</sequence>
<dbReference type="Proteomes" id="UP000887572">
    <property type="component" value="Unplaced"/>
</dbReference>
<protein>
    <submittedName>
        <fullName evidence="4">Lipoprotein</fullName>
    </submittedName>
</protein>
<feature type="compositionally biased region" description="Polar residues" evidence="1">
    <location>
        <begin position="134"/>
        <end position="149"/>
    </location>
</feature>
<feature type="region of interest" description="Disordered" evidence="1">
    <location>
        <begin position="179"/>
        <end position="242"/>
    </location>
</feature>
<dbReference type="AlphaFoldDB" id="A0A914HKZ5"/>
<accession>A0A914HKZ5</accession>
<feature type="region of interest" description="Disordered" evidence="1">
    <location>
        <begin position="128"/>
        <end position="150"/>
    </location>
</feature>
<feature type="compositionally biased region" description="Low complexity" evidence="1">
    <location>
        <begin position="215"/>
        <end position="226"/>
    </location>
</feature>
<name>A0A914HKZ5_GLORO</name>
<feature type="compositionally biased region" description="Low complexity" evidence="1">
    <location>
        <begin position="179"/>
        <end position="199"/>
    </location>
</feature>
<organism evidence="3 4">
    <name type="scientific">Globodera rostochiensis</name>
    <name type="common">Golden nematode worm</name>
    <name type="synonym">Heterodera rostochiensis</name>
    <dbReference type="NCBI Taxonomy" id="31243"/>
    <lineage>
        <taxon>Eukaryota</taxon>
        <taxon>Metazoa</taxon>
        <taxon>Ecdysozoa</taxon>
        <taxon>Nematoda</taxon>
        <taxon>Chromadorea</taxon>
        <taxon>Rhabditida</taxon>
        <taxon>Tylenchina</taxon>
        <taxon>Tylenchomorpha</taxon>
        <taxon>Tylenchoidea</taxon>
        <taxon>Heteroderidae</taxon>
        <taxon>Heteroderinae</taxon>
        <taxon>Globodera</taxon>
    </lineage>
</organism>
<evidence type="ECO:0000313" key="3">
    <source>
        <dbReference type="Proteomes" id="UP000887572"/>
    </source>
</evidence>
<dbReference type="WBParaSite" id="Gr19_v10_g17833.t1">
    <property type="protein sequence ID" value="Gr19_v10_g17833.t1"/>
    <property type="gene ID" value="Gr19_v10_g17833"/>
</dbReference>
<keyword evidence="3" id="KW-1185">Reference proteome</keyword>
<reference evidence="4" key="1">
    <citation type="submission" date="2022-11" db="UniProtKB">
        <authorList>
            <consortium name="WormBaseParasite"/>
        </authorList>
    </citation>
    <scope>IDENTIFICATION</scope>
</reference>
<feature type="compositionally biased region" description="Polar residues" evidence="1">
    <location>
        <begin position="200"/>
        <end position="214"/>
    </location>
</feature>
<feature type="compositionally biased region" description="Polar residues" evidence="1">
    <location>
        <begin position="39"/>
        <end position="57"/>
    </location>
</feature>
<proteinExistence type="predicted"/>
<feature type="chain" id="PRO_5037631806" evidence="2">
    <location>
        <begin position="20"/>
        <end position="242"/>
    </location>
</feature>
<keyword evidence="2" id="KW-0732">Signal</keyword>
<feature type="signal peptide" evidence="2">
    <location>
        <begin position="1"/>
        <end position="19"/>
    </location>
</feature>
<dbReference type="PROSITE" id="PS51257">
    <property type="entry name" value="PROKAR_LIPOPROTEIN"/>
    <property type="match status" value="1"/>
</dbReference>
<evidence type="ECO:0000313" key="4">
    <source>
        <dbReference type="WBParaSite" id="Gr19_v10_g17833.t1"/>
    </source>
</evidence>
<feature type="region of interest" description="Disordered" evidence="1">
    <location>
        <begin position="27"/>
        <end position="58"/>
    </location>
</feature>
<evidence type="ECO:0000256" key="1">
    <source>
        <dbReference type="SAM" id="MobiDB-lite"/>
    </source>
</evidence>
<evidence type="ECO:0000256" key="2">
    <source>
        <dbReference type="SAM" id="SignalP"/>
    </source>
</evidence>